<accession>A0AAD7HMM7</accession>
<evidence type="ECO:0000313" key="1">
    <source>
        <dbReference type="EMBL" id="KAJ7724029.1"/>
    </source>
</evidence>
<dbReference type="Proteomes" id="UP001215598">
    <property type="component" value="Unassembled WGS sequence"/>
</dbReference>
<keyword evidence="2" id="KW-1185">Reference proteome</keyword>
<sequence>MTLLASRPLIAKIHCSANDVMAHQWRCIVRITIVRTVWNCGLFTTTHLESRHTLGPLPEGDGIADVSSEIRYEEQWENSLKRELRPQGEQAGGRRRGKAAGDLGVVCFTHIERYKVAQLRPPPPGGAAAEGEGLIPRSFYLCRPEMWGDGSKGANPGVKKG</sequence>
<comment type="caution">
    <text evidence="1">The sequence shown here is derived from an EMBL/GenBank/DDBJ whole genome shotgun (WGS) entry which is preliminary data.</text>
</comment>
<gene>
    <name evidence="1" type="ORF">B0H16DRAFT_1472622</name>
</gene>
<evidence type="ECO:0000313" key="2">
    <source>
        <dbReference type="Proteomes" id="UP001215598"/>
    </source>
</evidence>
<dbReference type="AlphaFoldDB" id="A0AAD7HMM7"/>
<reference evidence="1" key="1">
    <citation type="submission" date="2023-03" db="EMBL/GenBank/DDBJ databases">
        <title>Massive genome expansion in bonnet fungi (Mycena s.s.) driven by repeated elements and novel gene families across ecological guilds.</title>
        <authorList>
            <consortium name="Lawrence Berkeley National Laboratory"/>
            <person name="Harder C.B."/>
            <person name="Miyauchi S."/>
            <person name="Viragh M."/>
            <person name="Kuo A."/>
            <person name="Thoen E."/>
            <person name="Andreopoulos B."/>
            <person name="Lu D."/>
            <person name="Skrede I."/>
            <person name="Drula E."/>
            <person name="Henrissat B."/>
            <person name="Morin E."/>
            <person name="Kohler A."/>
            <person name="Barry K."/>
            <person name="LaButti K."/>
            <person name="Morin E."/>
            <person name="Salamov A."/>
            <person name="Lipzen A."/>
            <person name="Mereny Z."/>
            <person name="Hegedus B."/>
            <person name="Baldrian P."/>
            <person name="Stursova M."/>
            <person name="Weitz H."/>
            <person name="Taylor A."/>
            <person name="Grigoriev I.V."/>
            <person name="Nagy L.G."/>
            <person name="Martin F."/>
            <person name="Kauserud H."/>
        </authorList>
    </citation>
    <scope>NUCLEOTIDE SEQUENCE</scope>
    <source>
        <strain evidence="1">CBHHK182m</strain>
    </source>
</reference>
<protein>
    <submittedName>
        <fullName evidence="1">Uncharacterized protein</fullName>
    </submittedName>
</protein>
<organism evidence="1 2">
    <name type="scientific">Mycena metata</name>
    <dbReference type="NCBI Taxonomy" id="1033252"/>
    <lineage>
        <taxon>Eukaryota</taxon>
        <taxon>Fungi</taxon>
        <taxon>Dikarya</taxon>
        <taxon>Basidiomycota</taxon>
        <taxon>Agaricomycotina</taxon>
        <taxon>Agaricomycetes</taxon>
        <taxon>Agaricomycetidae</taxon>
        <taxon>Agaricales</taxon>
        <taxon>Marasmiineae</taxon>
        <taxon>Mycenaceae</taxon>
        <taxon>Mycena</taxon>
    </lineage>
</organism>
<dbReference type="EMBL" id="JARKIB010000206">
    <property type="protein sequence ID" value="KAJ7724029.1"/>
    <property type="molecule type" value="Genomic_DNA"/>
</dbReference>
<name>A0AAD7HMM7_9AGAR</name>
<proteinExistence type="predicted"/>